<dbReference type="AlphaFoldDB" id="X0RWN5"/>
<sequence length="389" mass="43578">ENEKKYLMQTYTRPDMVLDRGEGLKVWDLEEKLYYDFIGGIAVNALGYCHLKVVEAIKNQAEKLIHCSNLFYNEPQIILAKKLVEISCGDKVFFGNSGAEVNEGAIKLAVKYFKEQNKDKHTIIYMKNSFHGRTIGTLAATGKYKYQKDYLPLLPKFKQAIFNNLNSVKEAVNDQVAAIIVEPIQGEGGINIASKEFIEGLRKLCNEKDILLIFDEIQCGLGRTGKVFAYQYYNIEPDILTLAKPLGGGLPIGALIAKEKVASSFKPGDHGTTFGGNPVVCATAIAYLKVLQEENLIAKCKEKGEYFKKKIEELKEKYPKFIKEVRVIGLMVGLEIEKNGSEVVKKCLEEGVLINCTAGNVLRFLPSLIVKEEEIDYLIGVLDKIFKKI</sequence>
<dbReference type="NCBIfam" id="TIGR00707">
    <property type="entry name" value="argD"/>
    <property type="match status" value="1"/>
</dbReference>
<dbReference type="GO" id="GO:0006526">
    <property type="term" value="P:L-arginine biosynthetic process"/>
    <property type="evidence" value="ECO:0007669"/>
    <property type="project" value="UniProtKB-ARBA"/>
</dbReference>
<dbReference type="PANTHER" id="PTHR11986">
    <property type="entry name" value="AMINOTRANSFERASE CLASS III"/>
    <property type="match status" value="1"/>
</dbReference>
<dbReference type="CDD" id="cd00610">
    <property type="entry name" value="OAT_like"/>
    <property type="match status" value="1"/>
</dbReference>
<name>X0RWN5_9ZZZZ</name>
<comment type="caution">
    <text evidence="8">The sequence shown here is derived from an EMBL/GenBank/DDBJ whole genome shotgun (WGS) entry which is preliminary data.</text>
</comment>
<dbReference type="Gene3D" id="3.90.1150.10">
    <property type="entry name" value="Aspartate Aminotransferase, domain 1"/>
    <property type="match status" value="1"/>
</dbReference>
<dbReference type="SUPFAM" id="SSF53383">
    <property type="entry name" value="PLP-dependent transferases"/>
    <property type="match status" value="1"/>
</dbReference>
<dbReference type="InterPro" id="IPR049704">
    <property type="entry name" value="Aminotrans_3_PPA_site"/>
</dbReference>
<keyword evidence="3" id="KW-0032">Aminotransferase</keyword>
<dbReference type="PANTHER" id="PTHR11986:SF79">
    <property type="entry name" value="ACETYLORNITHINE AMINOTRANSFERASE, MITOCHONDRIAL"/>
    <property type="match status" value="1"/>
</dbReference>
<dbReference type="GO" id="GO:0005739">
    <property type="term" value="C:mitochondrion"/>
    <property type="evidence" value="ECO:0007669"/>
    <property type="project" value="UniProtKB-SubCell"/>
</dbReference>
<evidence type="ECO:0000256" key="1">
    <source>
        <dbReference type="ARBA" id="ARBA00001933"/>
    </source>
</evidence>
<dbReference type="InterPro" id="IPR004636">
    <property type="entry name" value="AcOrn/SuccOrn_fam"/>
</dbReference>
<feature type="non-terminal residue" evidence="8">
    <location>
        <position position="1"/>
    </location>
</feature>
<gene>
    <name evidence="8" type="ORF">S01H1_00508</name>
</gene>
<keyword evidence="6" id="KW-0663">Pyridoxal phosphate</keyword>
<reference evidence="8" key="1">
    <citation type="journal article" date="2014" name="Front. Microbiol.">
        <title>High frequency of phylogenetically diverse reductive dehalogenase-homologous genes in deep subseafloor sedimentary metagenomes.</title>
        <authorList>
            <person name="Kawai M."/>
            <person name="Futagami T."/>
            <person name="Toyoda A."/>
            <person name="Takaki Y."/>
            <person name="Nishi S."/>
            <person name="Hori S."/>
            <person name="Arai W."/>
            <person name="Tsubouchi T."/>
            <person name="Morono Y."/>
            <person name="Uchiyama I."/>
            <person name="Ito T."/>
            <person name="Fujiyama A."/>
            <person name="Inagaki F."/>
            <person name="Takami H."/>
        </authorList>
    </citation>
    <scope>NUCLEOTIDE SEQUENCE</scope>
    <source>
        <strain evidence="8">Expedition CK06-06</strain>
    </source>
</reference>
<dbReference type="GO" id="GO:0008483">
    <property type="term" value="F:transaminase activity"/>
    <property type="evidence" value="ECO:0007669"/>
    <property type="project" value="UniProtKB-KW"/>
</dbReference>
<accession>X0RWN5</accession>
<dbReference type="InterPro" id="IPR050103">
    <property type="entry name" value="Class-III_PLP-dep_AT"/>
</dbReference>
<keyword evidence="4" id="KW-0028">Amino-acid biosynthesis</keyword>
<evidence type="ECO:0000256" key="3">
    <source>
        <dbReference type="ARBA" id="ARBA00022576"/>
    </source>
</evidence>
<comment type="subcellular location">
    <subcellularLocation>
        <location evidence="2">Mitochondrion</location>
    </subcellularLocation>
</comment>
<dbReference type="InterPro" id="IPR015421">
    <property type="entry name" value="PyrdxlP-dep_Trfase_major"/>
</dbReference>
<evidence type="ECO:0000256" key="6">
    <source>
        <dbReference type="ARBA" id="ARBA00022898"/>
    </source>
</evidence>
<dbReference type="Gene3D" id="3.40.640.10">
    <property type="entry name" value="Type I PLP-dependent aspartate aminotransferase-like (Major domain)"/>
    <property type="match status" value="1"/>
</dbReference>
<dbReference type="FunFam" id="3.40.640.10:FF:000004">
    <property type="entry name" value="Acetylornithine aminotransferase"/>
    <property type="match status" value="1"/>
</dbReference>
<evidence type="ECO:0000256" key="2">
    <source>
        <dbReference type="ARBA" id="ARBA00004173"/>
    </source>
</evidence>
<dbReference type="InterPro" id="IPR015422">
    <property type="entry name" value="PyrdxlP-dep_Trfase_small"/>
</dbReference>
<evidence type="ECO:0000256" key="5">
    <source>
        <dbReference type="ARBA" id="ARBA00022679"/>
    </source>
</evidence>
<comment type="cofactor">
    <cofactor evidence="1">
        <name>pyridoxal 5'-phosphate</name>
        <dbReference type="ChEBI" id="CHEBI:597326"/>
    </cofactor>
</comment>
<dbReference type="HAMAP" id="MF_01107">
    <property type="entry name" value="ArgD_aminotrans_3"/>
    <property type="match status" value="1"/>
</dbReference>
<dbReference type="EMBL" id="BARS01000181">
    <property type="protein sequence ID" value="GAF73234.1"/>
    <property type="molecule type" value="Genomic_DNA"/>
</dbReference>
<evidence type="ECO:0000256" key="4">
    <source>
        <dbReference type="ARBA" id="ARBA00022605"/>
    </source>
</evidence>
<keyword evidence="5" id="KW-0808">Transferase</keyword>
<dbReference type="GO" id="GO:0030170">
    <property type="term" value="F:pyridoxal phosphate binding"/>
    <property type="evidence" value="ECO:0007669"/>
    <property type="project" value="InterPro"/>
</dbReference>
<dbReference type="InterPro" id="IPR015424">
    <property type="entry name" value="PyrdxlP-dep_Trfase"/>
</dbReference>
<evidence type="ECO:0000313" key="8">
    <source>
        <dbReference type="EMBL" id="GAF73234.1"/>
    </source>
</evidence>
<dbReference type="Pfam" id="PF00202">
    <property type="entry name" value="Aminotran_3"/>
    <property type="match status" value="1"/>
</dbReference>
<evidence type="ECO:0000256" key="7">
    <source>
        <dbReference type="ARBA" id="ARBA00029440"/>
    </source>
</evidence>
<dbReference type="GO" id="GO:0042802">
    <property type="term" value="F:identical protein binding"/>
    <property type="evidence" value="ECO:0007669"/>
    <property type="project" value="TreeGrafter"/>
</dbReference>
<dbReference type="PROSITE" id="PS00600">
    <property type="entry name" value="AA_TRANSFER_CLASS_3"/>
    <property type="match status" value="1"/>
</dbReference>
<dbReference type="PIRSF" id="PIRSF000521">
    <property type="entry name" value="Transaminase_4ab_Lys_Orn"/>
    <property type="match status" value="1"/>
</dbReference>
<organism evidence="8">
    <name type="scientific">marine sediment metagenome</name>
    <dbReference type="NCBI Taxonomy" id="412755"/>
    <lineage>
        <taxon>unclassified sequences</taxon>
        <taxon>metagenomes</taxon>
        <taxon>ecological metagenomes</taxon>
    </lineage>
</organism>
<comment type="pathway">
    <text evidence="7">Amino-acid biosynthesis.</text>
</comment>
<protein>
    <recommendedName>
        <fullName evidence="9">Acetylornithine transaminase</fullName>
    </recommendedName>
</protein>
<dbReference type="InterPro" id="IPR005814">
    <property type="entry name" value="Aminotrans_3"/>
</dbReference>
<dbReference type="NCBIfam" id="NF002325">
    <property type="entry name" value="PRK01278.1"/>
    <property type="match status" value="1"/>
</dbReference>
<evidence type="ECO:0008006" key="9">
    <source>
        <dbReference type="Google" id="ProtNLM"/>
    </source>
</evidence>
<proteinExistence type="inferred from homology"/>